<proteinExistence type="predicted"/>
<protein>
    <submittedName>
        <fullName evidence="1">Uncharacterized protein</fullName>
    </submittedName>
</protein>
<reference evidence="1" key="1">
    <citation type="submission" date="2023-06" db="EMBL/GenBank/DDBJ databases">
        <title>Genome-scale phylogeny and comparative genomics of the fungal order Sordariales.</title>
        <authorList>
            <consortium name="Lawrence Berkeley National Laboratory"/>
            <person name="Hensen N."/>
            <person name="Bonometti L."/>
            <person name="Westerberg I."/>
            <person name="Brannstrom I.O."/>
            <person name="Guillou S."/>
            <person name="Cros-Aarteil S."/>
            <person name="Calhoun S."/>
            <person name="Haridas S."/>
            <person name="Kuo A."/>
            <person name="Mondo S."/>
            <person name="Pangilinan J."/>
            <person name="Riley R."/>
            <person name="Labutti K."/>
            <person name="Andreopoulos B."/>
            <person name="Lipzen A."/>
            <person name="Chen C."/>
            <person name="Yanf M."/>
            <person name="Daum C."/>
            <person name="Ng V."/>
            <person name="Clum A."/>
            <person name="Steindorff A."/>
            <person name="Ohm R."/>
            <person name="Martin F."/>
            <person name="Silar P."/>
            <person name="Natvig D."/>
            <person name="Lalanne C."/>
            <person name="Gautier V."/>
            <person name="Ament-Velasquez S.L."/>
            <person name="Kruys A."/>
            <person name="Hutchinson M.I."/>
            <person name="Powell A.J."/>
            <person name="Barry K."/>
            <person name="Miller A.N."/>
            <person name="Grigoriev I.V."/>
            <person name="Debuchy R."/>
            <person name="Gladieux P."/>
            <person name="Thoren M.H."/>
            <person name="Johannesson H."/>
        </authorList>
    </citation>
    <scope>NUCLEOTIDE SEQUENCE</scope>
    <source>
        <strain evidence="1">SMH4607-1</strain>
    </source>
</reference>
<organism evidence="1 2">
    <name type="scientific">Lasiosphaeris hirsuta</name>
    <dbReference type="NCBI Taxonomy" id="260670"/>
    <lineage>
        <taxon>Eukaryota</taxon>
        <taxon>Fungi</taxon>
        <taxon>Dikarya</taxon>
        <taxon>Ascomycota</taxon>
        <taxon>Pezizomycotina</taxon>
        <taxon>Sordariomycetes</taxon>
        <taxon>Sordariomycetidae</taxon>
        <taxon>Sordariales</taxon>
        <taxon>Lasiosphaeriaceae</taxon>
        <taxon>Lasiosphaeris</taxon>
    </lineage>
</organism>
<gene>
    <name evidence="1" type="ORF">B0H67DRAFT_244764</name>
</gene>
<dbReference type="Proteomes" id="UP001172102">
    <property type="component" value="Unassembled WGS sequence"/>
</dbReference>
<dbReference type="AlphaFoldDB" id="A0AA40AGW2"/>
<evidence type="ECO:0000313" key="2">
    <source>
        <dbReference type="Proteomes" id="UP001172102"/>
    </source>
</evidence>
<comment type="caution">
    <text evidence="1">The sequence shown here is derived from an EMBL/GenBank/DDBJ whole genome shotgun (WGS) entry which is preliminary data.</text>
</comment>
<dbReference type="EMBL" id="JAUKUA010000004">
    <property type="protein sequence ID" value="KAK0715621.1"/>
    <property type="molecule type" value="Genomic_DNA"/>
</dbReference>
<name>A0AA40AGW2_9PEZI</name>
<evidence type="ECO:0000313" key="1">
    <source>
        <dbReference type="EMBL" id="KAK0715621.1"/>
    </source>
</evidence>
<sequence length="270" mass="30358">MMALGGSLIAPGHLLWPASGQAGGSAGHENTIHDIPFVCTSVLENTADTILPSSLACAFSDRRRPKMSYSGNEEIARTRSLTTLRNLWNSVYWDVYVQASPDSGYLLTLSPSTWTSEMPSTAGTLKWHPKNPRRIQVATSKLRRRLPRLLVLFKVVSLGNLDGLHTWWCFGPLTDRFAGRWTIPCFEWSELVCGTLCKYISRVSRNTKHWLVCSDFERFHTIANRILLAVRDDAVRTGCIPPQVRVVYADNPWWPLRTAAPGVWTESSWA</sequence>
<keyword evidence="2" id="KW-1185">Reference proteome</keyword>
<accession>A0AA40AGW2</accession>